<feature type="compositionally biased region" description="Basic and acidic residues" evidence="1">
    <location>
        <begin position="99"/>
        <end position="110"/>
    </location>
</feature>
<evidence type="ECO:0000313" key="3">
    <source>
        <dbReference type="Proteomes" id="UP001293254"/>
    </source>
</evidence>
<sequence length="135" mass="14134">MQGQPTPGYCCGHQCNYNRSTGCSEESAGFGLDTGETPKQISEACSVAKKAAATTDRNDQDRQGPAQQLPTPAADSKMQAQPRPLGQEQVLAGQGPVEQARRAVIEEHSPVDSSSSFSDLGSPSTSECIAPIALK</sequence>
<keyword evidence="3" id="KW-1185">Reference proteome</keyword>
<reference evidence="2" key="1">
    <citation type="submission" date="2020-06" db="EMBL/GenBank/DDBJ databases">
        <authorList>
            <person name="Li T."/>
            <person name="Hu X."/>
            <person name="Zhang T."/>
            <person name="Song X."/>
            <person name="Zhang H."/>
            <person name="Dai N."/>
            <person name="Sheng W."/>
            <person name="Hou X."/>
            <person name="Wei L."/>
        </authorList>
    </citation>
    <scope>NUCLEOTIDE SEQUENCE</scope>
    <source>
        <strain evidence="2">3651</strain>
        <tissue evidence="2">Leaf</tissue>
    </source>
</reference>
<evidence type="ECO:0000256" key="1">
    <source>
        <dbReference type="SAM" id="MobiDB-lite"/>
    </source>
</evidence>
<dbReference type="EMBL" id="JACGWO010000008">
    <property type="protein sequence ID" value="KAK4422067.1"/>
    <property type="molecule type" value="Genomic_DNA"/>
</dbReference>
<accession>A0AAE1Y2J2</accession>
<dbReference type="AlphaFoldDB" id="A0AAE1Y2J2"/>
<dbReference type="Proteomes" id="UP001293254">
    <property type="component" value="Unassembled WGS sequence"/>
</dbReference>
<proteinExistence type="predicted"/>
<evidence type="ECO:0000313" key="2">
    <source>
        <dbReference type="EMBL" id="KAK4422067.1"/>
    </source>
</evidence>
<gene>
    <name evidence="2" type="ORF">Salat_2157600</name>
</gene>
<reference evidence="2" key="2">
    <citation type="journal article" date="2024" name="Plant">
        <title>Genomic evolution and insights into agronomic trait innovations of Sesamum species.</title>
        <authorList>
            <person name="Miao H."/>
            <person name="Wang L."/>
            <person name="Qu L."/>
            <person name="Liu H."/>
            <person name="Sun Y."/>
            <person name="Le M."/>
            <person name="Wang Q."/>
            <person name="Wei S."/>
            <person name="Zheng Y."/>
            <person name="Lin W."/>
            <person name="Duan Y."/>
            <person name="Cao H."/>
            <person name="Xiong S."/>
            <person name="Wang X."/>
            <person name="Wei L."/>
            <person name="Li C."/>
            <person name="Ma Q."/>
            <person name="Ju M."/>
            <person name="Zhao R."/>
            <person name="Li G."/>
            <person name="Mu C."/>
            <person name="Tian Q."/>
            <person name="Mei H."/>
            <person name="Zhang T."/>
            <person name="Gao T."/>
            <person name="Zhang H."/>
        </authorList>
    </citation>
    <scope>NUCLEOTIDE SEQUENCE</scope>
    <source>
        <strain evidence="2">3651</strain>
    </source>
</reference>
<name>A0AAE1Y2J2_9LAMI</name>
<feature type="region of interest" description="Disordered" evidence="1">
    <location>
        <begin position="44"/>
        <end position="135"/>
    </location>
</feature>
<feature type="compositionally biased region" description="Low complexity" evidence="1">
    <location>
        <begin position="111"/>
        <end position="126"/>
    </location>
</feature>
<comment type="caution">
    <text evidence="2">The sequence shown here is derived from an EMBL/GenBank/DDBJ whole genome shotgun (WGS) entry which is preliminary data.</text>
</comment>
<organism evidence="2 3">
    <name type="scientific">Sesamum alatum</name>
    <dbReference type="NCBI Taxonomy" id="300844"/>
    <lineage>
        <taxon>Eukaryota</taxon>
        <taxon>Viridiplantae</taxon>
        <taxon>Streptophyta</taxon>
        <taxon>Embryophyta</taxon>
        <taxon>Tracheophyta</taxon>
        <taxon>Spermatophyta</taxon>
        <taxon>Magnoliopsida</taxon>
        <taxon>eudicotyledons</taxon>
        <taxon>Gunneridae</taxon>
        <taxon>Pentapetalae</taxon>
        <taxon>asterids</taxon>
        <taxon>lamiids</taxon>
        <taxon>Lamiales</taxon>
        <taxon>Pedaliaceae</taxon>
        <taxon>Sesamum</taxon>
    </lineage>
</organism>
<protein>
    <submittedName>
        <fullName evidence="2">Uncharacterized protein</fullName>
    </submittedName>
</protein>